<protein>
    <submittedName>
        <fullName evidence="1">Uncharacterized protein</fullName>
    </submittedName>
</protein>
<dbReference type="Proteomes" id="UP000663845">
    <property type="component" value="Unassembled WGS sequence"/>
</dbReference>
<dbReference type="EMBL" id="CAJOAZ010000388">
    <property type="protein sequence ID" value="CAF3635385.1"/>
    <property type="molecule type" value="Genomic_DNA"/>
</dbReference>
<dbReference type="AlphaFoldDB" id="A0A814DEB1"/>
<name>A0A814DEB1_9BILA</name>
<dbReference type="Proteomes" id="UP000663844">
    <property type="component" value="Unassembled WGS sequence"/>
</dbReference>
<comment type="caution">
    <text evidence="1">The sequence shown here is derived from an EMBL/GenBank/DDBJ whole genome shotgun (WGS) entry which is preliminary data.</text>
</comment>
<evidence type="ECO:0000313" key="3">
    <source>
        <dbReference type="Proteomes" id="UP000663845"/>
    </source>
</evidence>
<gene>
    <name evidence="1" type="ORF">JYZ213_LOCUS13411</name>
    <name evidence="2" type="ORF">OXD698_LOCUS8169</name>
</gene>
<evidence type="ECO:0000313" key="2">
    <source>
        <dbReference type="EMBL" id="CAF3635385.1"/>
    </source>
</evidence>
<organism evidence="1 3">
    <name type="scientific">Adineta steineri</name>
    <dbReference type="NCBI Taxonomy" id="433720"/>
    <lineage>
        <taxon>Eukaryota</taxon>
        <taxon>Metazoa</taxon>
        <taxon>Spiralia</taxon>
        <taxon>Gnathifera</taxon>
        <taxon>Rotifera</taxon>
        <taxon>Eurotatoria</taxon>
        <taxon>Bdelloidea</taxon>
        <taxon>Adinetida</taxon>
        <taxon>Adinetidae</taxon>
        <taxon>Adineta</taxon>
    </lineage>
</organism>
<proteinExistence type="predicted"/>
<reference evidence="1" key="1">
    <citation type="submission" date="2021-02" db="EMBL/GenBank/DDBJ databases">
        <authorList>
            <person name="Nowell W R."/>
        </authorList>
    </citation>
    <scope>NUCLEOTIDE SEQUENCE</scope>
</reference>
<accession>A0A814DEB1</accession>
<evidence type="ECO:0000313" key="1">
    <source>
        <dbReference type="EMBL" id="CAF0953040.1"/>
    </source>
</evidence>
<dbReference type="EMBL" id="CAJNOG010000107">
    <property type="protein sequence ID" value="CAF0953040.1"/>
    <property type="molecule type" value="Genomic_DNA"/>
</dbReference>
<sequence>MRLYVSIMKILKTKIQEDLTSILLKLLLSITNLNSLNSIKQLNLFNLFSETYSLQHIPTLLIYYLNKIIHLLLKQDIFALLTDQTLISEQLKLRFQQAVLYSVLPQVSSIDAFVLFLQPLNPKYQHVFPITSNFANLSSLLSCHIAGLGLATHIFAPENRLESLERFCHACIYMNKQHIPTFLSSRQAIEQLVKHDRFDLVDEIIECVDIEIDVTLFERFKCSFDEYQHDLDTDYKELNEAFDTMHQGHQDVLNV</sequence>